<dbReference type="EMBL" id="KZ305023">
    <property type="protein sequence ID" value="PIA57068.1"/>
    <property type="molecule type" value="Genomic_DNA"/>
</dbReference>
<dbReference type="Proteomes" id="UP000230069">
    <property type="component" value="Unassembled WGS sequence"/>
</dbReference>
<organism evidence="1 2">
    <name type="scientific">Aquilegia coerulea</name>
    <name type="common">Rocky mountain columbine</name>
    <dbReference type="NCBI Taxonomy" id="218851"/>
    <lineage>
        <taxon>Eukaryota</taxon>
        <taxon>Viridiplantae</taxon>
        <taxon>Streptophyta</taxon>
        <taxon>Embryophyta</taxon>
        <taxon>Tracheophyta</taxon>
        <taxon>Spermatophyta</taxon>
        <taxon>Magnoliopsida</taxon>
        <taxon>Ranunculales</taxon>
        <taxon>Ranunculaceae</taxon>
        <taxon>Thalictroideae</taxon>
        <taxon>Aquilegia</taxon>
    </lineage>
</organism>
<keyword evidence="2" id="KW-1185">Reference proteome</keyword>
<proteinExistence type="predicted"/>
<name>A0A2G5EMS4_AQUCA</name>
<dbReference type="InParanoid" id="A0A2G5EMS4"/>
<dbReference type="AlphaFoldDB" id="A0A2G5EMS4"/>
<gene>
    <name evidence="1" type="ORF">AQUCO_00600063v1</name>
</gene>
<accession>A0A2G5EMS4</accession>
<evidence type="ECO:0000313" key="2">
    <source>
        <dbReference type="Proteomes" id="UP000230069"/>
    </source>
</evidence>
<dbReference type="OrthoDB" id="10261556at2759"/>
<reference evidence="1 2" key="1">
    <citation type="submission" date="2017-09" db="EMBL/GenBank/DDBJ databases">
        <title>WGS assembly of Aquilegia coerulea Goldsmith.</title>
        <authorList>
            <person name="Hodges S."/>
            <person name="Kramer E."/>
            <person name="Nordborg M."/>
            <person name="Tomkins J."/>
            <person name="Borevitz J."/>
            <person name="Derieg N."/>
            <person name="Yan J."/>
            <person name="Mihaltcheva S."/>
            <person name="Hayes R.D."/>
            <person name="Rokhsar D."/>
        </authorList>
    </citation>
    <scope>NUCLEOTIDE SEQUENCE [LARGE SCALE GENOMIC DNA]</scope>
    <source>
        <strain evidence="2">cv. Goldsmith</strain>
    </source>
</reference>
<sequence length="101" mass="11792">MLTCYGLFMKVTKKKQTPTDYLIFKFVKKKKKFKSSISRYNNSSHLATKQLKGPSLNYLNALDQWKRSSFITNMTFSNGSILGRLHSRPNTPHYCKRKNIP</sequence>
<evidence type="ECO:0000313" key="1">
    <source>
        <dbReference type="EMBL" id="PIA57068.1"/>
    </source>
</evidence>
<protein>
    <submittedName>
        <fullName evidence="1">Uncharacterized protein</fullName>
    </submittedName>
</protein>